<keyword evidence="6" id="KW-1185">Reference proteome</keyword>
<keyword evidence="2" id="KW-0238">DNA-binding</keyword>
<dbReference type="Pfam" id="PF07702">
    <property type="entry name" value="UTRA"/>
    <property type="match status" value="1"/>
</dbReference>
<evidence type="ECO:0000256" key="3">
    <source>
        <dbReference type="ARBA" id="ARBA00023163"/>
    </source>
</evidence>
<evidence type="ECO:0000256" key="1">
    <source>
        <dbReference type="ARBA" id="ARBA00023015"/>
    </source>
</evidence>
<dbReference type="EMBL" id="FQTU01000009">
    <property type="protein sequence ID" value="SHE89879.1"/>
    <property type="molecule type" value="Genomic_DNA"/>
</dbReference>
<evidence type="ECO:0000259" key="4">
    <source>
        <dbReference type="PROSITE" id="PS50949"/>
    </source>
</evidence>
<dbReference type="RefSeq" id="WP_073270580.1">
    <property type="nucleotide sequence ID" value="NZ_FQTU01000009.1"/>
</dbReference>
<dbReference type="Pfam" id="PF00392">
    <property type="entry name" value="GntR"/>
    <property type="match status" value="1"/>
</dbReference>
<dbReference type="InterPro" id="IPR036390">
    <property type="entry name" value="WH_DNA-bd_sf"/>
</dbReference>
<evidence type="ECO:0000313" key="5">
    <source>
        <dbReference type="EMBL" id="SHE89879.1"/>
    </source>
</evidence>
<dbReference type="GO" id="GO:0003677">
    <property type="term" value="F:DNA binding"/>
    <property type="evidence" value="ECO:0007669"/>
    <property type="project" value="UniProtKB-KW"/>
</dbReference>
<dbReference type="InterPro" id="IPR028978">
    <property type="entry name" value="Chorismate_lyase_/UTRA_dom_sf"/>
</dbReference>
<feature type="domain" description="HTH gntR-type" evidence="4">
    <location>
        <begin position="3"/>
        <end position="71"/>
    </location>
</feature>
<dbReference type="InterPro" id="IPR036388">
    <property type="entry name" value="WH-like_DNA-bd_sf"/>
</dbReference>
<dbReference type="GO" id="GO:0003700">
    <property type="term" value="F:DNA-binding transcription factor activity"/>
    <property type="evidence" value="ECO:0007669"/>
    <property type="project" value="InterPro"/>
</dbReference>
<dbReference type="PROSITE" id="PS50949">
    <property type="entry name" value="HTH_GNTR"/>
    <property type="match status" value="1"/>
</dbReference>
<dbReference type="SUPFAM" id="SSF64288">
    <property type="entry name" value="Chorismate lyase-like"/>
    <property type="match status" value="1"/>
</dbReference>
<dbReference type="InterPro" id="IPR050679">
    <property type="entry name" value="Bact_HTH_transcr_reg"/>
</dbReference>
<keyword evidence="3" id="KW-0804">Transcription</keyword>
<evidence type="ECO:0000313" key="6">
    <source>
        <dbReference type="Proteomes" id="UP000184251"/>
    </source>
</evidence>
<dbReference type="Proteomes" id="UP000184251">
    <property type="component" value="Unassembled WGS sequence"/>
</dbReference>
<dbReference type="SMART" id="SM00345">
    <property type="entry name" value="HTH_GNTR"/>
    <property type="match status" value="1"/>
</dbReference>
<dbReference type="STRING" id="1120975.SAMN02746064_01434"/>
<dbReference type="CDD" id="cd07377">
    <property type="entry name" value="WHTH_GntR"/>
    <property type="match status" value="1"/>
</dbReference>
<sequence length="241" mass="27471">MGSPIYLTIVENIKTKINSGEIKPGDMIKSENALCEEYDVSRMTVRKSLTVLASEGYIYSVPGKGNFVNEPNQDKYILYFNEMNSIEGSIEDTQLLDVNIVKPTLEIIFNLQIPENKRVVLIRRVFINEGNPVAYDIKYIPYYRGMPIVEKEIHYATFPEIVSKKKSLFAINKELKIKVQKPDGKLKGILGIEDTEPVMVIEQKLLDEGNKPIGWGITYFKGDFFQLQAVSSFVDKSNIIY</sequence>
<keyword evidence="1" id="KW-0805">Transcription regulation</keyword>
<dbReference type="InterPro" id="IPR011663">
    <property type="entry name" value="UTRA"/>
</dbReference>
<dbReference type="PRINTS" id="PR00035">
    <property type="entry name" value="HTHGNTR"/>
</dbReference>
<dbReference type="PANTHER" id="PTHR44846:SF1">
    <property type="entry name" value="MANNOSYL-D-GLYCERATE TRANSPORT_METABOLISM SYSTEM REPRESSOR MNGR-RELATED"/>
    <property type="match status" value="1"/>
</dbReference>
<dbReference type="OrthoDB" id="46236at2"/>
<dbReference type="SUPFAM" id="SSF46785">
    <property type="entry name" value="Winged helix' DNA-binding domain"/>
    <property type="match status" value="1"/>
</dbReference>
<dbReference type="SMART" id="SM00866">
    <property type="entry name" value="UTRA"/>
    <property type="match status" value="1"/>
</dbReference>
<dbReference type="PANTHER" id="PTHR44846">
    <property type="entry name" value="MANNOSYL-D-GLYCERATE TRANSPORT/METABOLISM SYSTEM REPRESSOR MNGR-RELATED"/>
    <property type="match status" value="1"/>
</dbReference>
<reference evidence="5 6" key="1">
    <citation type="submission" date="2016-11" db="EMBL/GenBank/DDBJ databases">
        <authorList>
            <person name="Jaros S."/>
            <person name="Januszkiewicz K."/>
            <person name="Wedrychowicz H."/>
        </authorList>
    </citation>
    <scope>NUCLEOTIDE SEQUENCE [LARGE SCALE GENOMIC DNA]</scope>
    <source>
        <strain evidence="5 6">DSM 14828</strain>
    </source>
</reference>
<dbReference type="AlphaFoldDB" id="A0A1M4X8Q8"/>
<proteinExistence type="predicted"/>
<evidence type="ECO:0000256" key="2">
    <source>
        <dbReference type="ARBA" id="ARBA00023125"/>
    </source>
</evidence>
<protein>
    <submittedName>
        <fullName evidence="5">Transcriptional regulator, GntR family</fullName>
    </submittedName>
</protein>
<name>A0A1M4X8Q8_9FIRM</name>
<organism evidence="5 6">
    <name type="scientific">Alkalibacter saccharofermentans DSM 14828</name>
    <dbReference type="NCBI Taxonomy" id="1120975"/>
    <lineage>
        <taxon>Bacteria</taxon>
        <taxon>Bacillati</taxon>
        <taxon>Bacillota</taxon>
        <taxon>Clostridia</taxon>
        <taxon>Eubacteriales</taxon>
        <taxon>Eubacteriaceae</taxon>
        <taxon>Alkalibacter</taxon>
    </lineage>
</organism>
<dbReference type="GO" id="GO:0045892">
    <property type="term" value="P:negative regulation of DNA-templated transcription"/>
    <property type="evidence" value="ECO:0007669"/>
    <property type="project" value="TreeGrafter"/>
</dbReference>
<gene>
    <name evidence="5" type="ORF">SAMN02746064_01434</name>
</gene>
<dbReference type="Gene3D" id="1.10.10.10">
    <property type="entry name" value="Winged helix-like DNA-binding domain superfamily/Winged helix DNA-binding domain"/>
    <property type="match status" value="1"/>
</dbReference>
<accession>A0A1M4X8Q8</accession>
<dbReference type="InterPro" id="IPR000524">
    <property type="entry name" value="Tscrpt_reg_HTH_GntR"/>
</dbReference>
<dbReference type="Gene3D" id="3.40.1410.10">
    <property type="entry name" value="Chorismate lyase-like"/>
    <property type="match status" value="1"/>
</dbReference>